<evidence type="ECO:0000259" key="2">
    <source>
        <dbReference type="PROSITE" id="PS50879"/>
    </source>
</evidence>
<dbReference type="InterPro" id="IPR012337">
    <property type="entry name" value="RNaseH-like_sf"/>
</dbReference>
<evidence type="ECO:0000313" key="3">
    <source>
        <dbReference type="EMBL" id="OKY77841.1"/>
    </source>
</evidence>
<dbReference type="Gene3D" id="3.30.420.10">
    <property type="entry name" value="Ribonuclease H-like superfamily/Ribonuclease H"/>
    <property type="match status" value="1"/>
</dbReference>
<evidence type="ECO:0000313" key="4">
    <source>
        <dbReference type="Proteomes" id="UP000185744"/>
    </source>
</evidence>
<dbReference type="InterPro" id="IPR002156">
    <property type="entry name" value="RNaseH_domain"/>
</dbReference>
<dbReference type="SUPFAM" id="SSF53098">
    <property type="entry name" value="Ribonuclease H-like"/>
    <property type="match status" value="1"/>
</dbReference>
<sequence length="145" mass="16807">MNPKRPRKKSEELEIYTDGASRGNPGPGSYAFVFKRKEGKVFLRDSGYIGHTTNNQAEYIAIIKAIEKSKEVNKTKISLYSDSKLVVNQLNQKWRVKDDKLRKLYNKALKYIEEEKVGFSHVSRENRYIKIADKLCNQVLDKKGH</sequence>
<dbReference type="Proteomes" id="UP000185744">
    <property type="component" value="Unassembled WGS sequence"/>
</dbReference>
<reference evidence="3" key="1">
    <citation type="submission" date="2016-12" db="EMBL/GenBank/DDBJ databases">
        <title>Discovery of methanogenic haloarchaea.</title>
        <authorList>
            <person name="Sorokin D.Y."/>
            <person name="Makarova K.S."/>
            <person name="Abbas B."/>
            <person name="Ferrer M."/>
            <person name="Golyshin P.N."/>
        </authorList>
    </citation>
    <scope>NUCLEOTIDE SEQUENCE [LARGE SCALE GENOMIC DNA]</scope>
    <source>
        <strain evidence="3">HMET1</strain>
    </source>
</reference>
<keyword evidence="4" id="KW-1185">Reference proteome</keyword>
<dbReference type="EMBL" id="MSDW01000001">
    <property type="protein sequence ID" value="OKY77841.1"/>
    <property type="molecule type" value="Genomic_DNA"/>
</dbReference>
<dbReference type="STRING" id="1903181.BTN85_0316"/>
<feature type="domain" description="RNase H type-1" evidence="2">
    <location>
        <begin position="9"/>
        <end position="141"/>
    </location>
</feature>
<comment type="caution">
    <text evidence="3">The sequence shown here is derived from an EMBL/GenBank/DDBJ whole genome shotgun (WGS) entry which is preliminary data.</text>
</comment>
<dbReference type="Pfam" id="PF00075">
    <property type="entry name" value="RNase_H"/>
    <property type="match status" value="1"/>
</dbReference>
<proteinExistence type="predicted"/>
<dbReference type="InterPro" id="IPR036397">
    <property type="entry name" value="RNaseH_sf"/>
</dbReference>
<protein>
    <submittedName>
        <fullName evidence="3">Ribonuclease HI</fullName>
    </submittedName>
</protein>
<accession>A0A1Q6DTZ7</accession>
<dbReference type="PANTHER" id="PTHR47723">
    <property type="entry name" value="OS05G0353850 PROTEIN"/>
    <property type="match status" value="1"/>
</dbReference>
<dbReference type="AlphaFoldDB" id="A0A1Q6DTZ7"/>
<evidence type="ECO:0000256" key="1">
    <source>
        <dbReference type="SAM" id="MobiDB-lite"/>
    </source>
</evidence>
<dbReference type="InParanoid" id="A0A1Q6DTZ7"/>
<name>A0A1Q6DTZ7_METT1</name>
<organism evidence="3 4">
    <name type="scientific">Methanohalarchaeum thermophilum</name>
    <dbReference type="NCBI Taxonomy" id="1903181"/>
    <lineage>
        <taxon>Archaea</taxon>
        <taxon>Methanobacteriati</taxon>
        <taxon>Methanobacteriota</taxon>
        <taxon>Methanonatronarchaeia</taxon>
        <taxon>Methanonatronarchaeales</taxon>
        <taxon>Methanonatronarchaeaceae</taxon>
        <taxon>Candidatus Methanohalarchaeum</taxon>
    </lineage>
</organism>
<dbReference type="PANTHER" id="PTHR47723:SF24">
    <property type="entry name" value="RNASE H TYPE-1 DOMAIN-CONTAINING PROTEIN"/>
    <property type="match status" value="1"/>
</dbReference>
<dbReference type="InterPro" id="IPR053151">
    <property type="entry name" value="RNase_H-like"/>
</dbReference>
<gene>
    <name evidence="3" type="ORF">BTN85_0316</name>
</gene>
<dbReference type="GO" id="GO:0003676">
    <property type="term" value="F:nucleic acid binding"/>
    <property type="evidence" value="ECO:0007669"/>
    <property type="project" value="InterPro"/>
</dbReference>
<dbReference type="CDD" id="cd09279">
    <property type="entry name" value="RNase_HI_like"/>
    <property type="match status" value="1"/>
</dbReference>
<dbReference type="PROSITE" id="PS50879">
    <property type="entry name" value="RNASE_H_1"/>
    <property type="match status" value="1"/>
</dbReference>
<dbReference type="GO" id="GO:0004523">
    <property type="term" value="F:RNA-DNA hybrid ribonuclease activity"/>
    <property type="evidence" value="ECO:0007669"/>
    <property type="project" value="InterPro"/>
</dbReference>
<feature type="region of interest" description="Disordered" evidence="1">
    <location>
        <begin position="1"/>
        <end position="24"/>
    </location>
</feature>